<dbReference type="RefSeq" id="WP_069403031.1">
    <property type="nucleotide sequence ID" value="NZ_JBKFED010000042.1"/>
</dbReference>
<organism evidence="1 2">
    <name type="scientific">Mycobacterium sherrisii</name>
    <dbReference type="NCBI Taxonomy" id="243061"/>
    <lineage>
        <taxon>Bacteria</taxon>
        <taxon>Bacillati</taxon>
        <taxon>Actinomycetota</taxon>
        <taxon>Actinomycetes</taxon>
        <taxon>Mycobacteriales</taxon>
        <taxon>Mycobacteriaceae</taxon>
        <taxon>Mycobacterium</taxon>
        <taxon>Mycobacterium simiae complex</taxon>
    </lineage>
</organism>
<dbReference type="Proteomes" id="UP000094224">
    <property type="component" value="Unassembled WGS sequence"/>
</dbReference>
<gene>
    <name evidence="1" type="ORF">BHQ21_25380</name>
</gene>
<evidence type="ECO:0000313" key="2">
    <source>
        <dbReference type="Proteomes" id="UP000094224"/>
    </source>
</evidence>
<dbReference type="AlphaFoldDB" id="A0A1E3SC47"/>
<dbReference type="EMBL" id="MIHC01000080">
    <property type="protein sequence ID" value="ODQ99222.1"/>
    <property type="molecule type" value="Genomic_DNA"/>
</dbReference>
<sequence>MLPASYGGFATDAGPGLGAVSSTDNRLGTQLHGAVQADWTGRDTSGSVVNGAAADTTTLAPWSATPAGQRALIATLRARLAQQQHLVNEYTVRDARLAALLLRSLSYGRGWARASSMPMGAIPLGGGGGGLGGGSAGGGGAFGALSGLISPVAALGRGSGSRSGGGLAPPGRAVGIPLGALTLDSSPREVASAIIHEAQRRGYSPYQTTAILADAMQESNLNPRAQSPNKLWLSIFQQDASYPGRRNPNLAITEFFNRLDRHGGPGSPDIWKSIFWLQQRPGEASASAAYAHGRQAYLSEIQRQHHRAVAMYHDIVGGGVIIRGVGSQIPWRTSHSNGGFLTNPPRK</sequence>
<proteinExistence type="predicted"/>
<reference evidence="2" key="1">
    <citation type="submission" date="2016-09" db="EMBL/GenBank/DDBJ databases">
        <authorList>
            <person name="Greninger A.L."/>
            <person name="Jerome K.R."/>
            <person name="Mcnair B."/>
            <person name="Wallis C."/>
            <person name="Fang F."/>
        </authorList>
    </citation>
    <scope>NUCLEOTIDE SEQUENCE [LARGE SCALE GENOMIC DNA]</scope>
    <source>
        <strain evidence="2">BC1_M4</strain>
    </source>
</reference>
<comment type="caution">
    <text evidence="1">The sequence shown here is derived from an EMBL/GenBank/DDBJ whole genome shotgun (WGS) entry which is preliminary data.</text>
</comment>
<protein>
    <submittedName>
        <fullName evidence="1">Uncharacterized protein</fullName>
    </submittedName>
</protein>
<evidence type="ECO:0000313" key="1">
    <source>
        <dbReference type="EMBL" id="ODQ99222.1"/>
    </source>
</evidence>
<keyword evidence="2" id="KW-1185">Reference proteome</keyword>
<accession>A0A1E3SC47</accession>
<name>A0A1E3SC47_9MYCO</name>